<feature type="region of interest" description="Disordered" evidence="1">
    <location>
        <begin position="119"/>
        <end position="150"/>
    </location>
</feature>
<evidence type="ECO:0000313" key="3">
    <source>
        <dbReference type="Proteomes" id="UP000246078"/>
    </source>
</evidence>
<dbReference type="VEuPathDB" id="TriTrypDB:Tc_MARK_5968"/>
<dbReference type="VEuPathDB" id="TriTrypDB:TcCLB.505999.170"/>
<reference evidence="2 3" key="1">
    <citation type="journal article" date="2018" name="Microb. Genom.">
        <title>Expanding an expanded genome: long-read sequencing of Trypanosoma cruzi.</title>
        <authorList>
            <person name="Berna L."/>
            <person name="Rodriguez M."/>
            <person name="Chiribao M.L."/>
            <person name="Parodi-Talice A."/>
            <person name="Pita S."/>
            <person name="Rijo G."/>
            <person name="Alvarez-Valin F."/>
            <person name="Robello C."/>
        </authorList>
    </citation>
    <scope>NUCLEOTIDE SEQUENCE [LARGE SCALE GENOMIC DNA]</scope>
    <source>
        <strain evidence="2 3">TCC</strain>
    </source>
</reference>
<gene>
    <name evidence="2" type="ORF">C3747_191g54</name>
</gene>
<protein>
    <submittedName>
        <fullName evidence="2">Uncharacterized protein</fullName>
    </submittedName>
</protein>
<dbReference type="VEuPathDB" id="TriTrypDB:TcG_06987"/>
<accession>A0A2V2W222</accession>
<dbReference type="VEuPathDB" id="TriTrypDB:Tc_MARK_5969"/>
<evidence type="ECO:0000256" key="1">
    <source>
        <dbReference type="SAM" id="MobiDB-lite"/>
    </source>
</evidence>
<dbReference type="PANTHER" id="PTHR39666:SF1">
    <property type="entry name" value="NUCLEAR PORE COMPLEX NUP2_50_61 DOMAIN-CONTAINING PROTEIN"/>
    <property type="match status" value="1"/>
</dbReference>
<dbReference type="VEuPathDB" id="TriTrypDB:ECC02_005619"/>
<dbReference type="PANTHER" id="PTHR39666">
    <property type="entry name" value="RANBP2-TYPE DOMAIN-CONTAINING PROTEIN"/>
    <property type="match status" value="1"/>
</dbReference>
<name>A0A2V2W222_TRYCR</name>
<dbReference type="VEuPathDB" id="TriTrypDB:TcCL_NonESM06644"/>
<sequence>MDYRDRVIALYQCYAPEKMAGVDAQLSKYEGREEEFIQAIINKYGPEPDSAEGIAENEYNAQEGEEDEWYAYYRQRLVNFYTIYASEKIDSVDNQLKKYAGREEPLFEALVAKYGPEPEYENADENEKEAADKTNLSYENVGENENKTGSKEKLSYRDRVVALYNLYVPSKLGDVDAQLEKYRGREEEFIAALEQKYGPEPSVAESASADYRSRVVSIYERYAPGKLGNVDAQLEKYRGHEEEFIAALEQKYGPEPSIAESASADYRSRVVSIYERYAPGKLGDVDAQLEKYRGREEEFIAALEQKYGSEPSIAESASADYRSRVVSIYERYAPGKLGDVDAQLEKYRGHEEEFIAALEQKYGPEPSIAESASADYRSRVVSIYERYAPGKLGDVDAQLEKYRGHEEEFIAALEQKYGPEPSVAESASADYRSRVVSIYERYAPGKLGDVDAQLEKYRGHEEEFIAALEQKYGPEPSIAESASADYRSRVVSIYERYAPGKLGDVDAQLEKYRGHEEEFIAALEQKYGPEPSVAESASADYRSRVVSIYERYAPGKLGDVDAQLEKYRGREEEFIAALEQKYVYGSGSALPSLYVSGTLSPVVSEKAGSSHQMVLMGMALTTIMEEESARRLELLEAFTAGLMSLSMDAESERRLKVEHQEQLAAAVFEEFFIRLQIIAEEAMGRPVLEHPHFPFVSDKSADAVARFFAALGTTHVNGKAFIMASACRLLFFEAVGEELLEEPQGELVSLEEFRQLLTRACHCEKDVVARLQSFVSMAKRQERPTVLAAPQELCAGFWAYRCVKPCVAEDWQRVWVVLENDTRLVIRRPNIKKPELTIPVGQVIKCQLSSMLGTQAPRSCAKNGLYLQLSSGVNPVLLLLCPQRVANAQALVKMFFRGVPQKTSGMTRDVVAEAKDTLMNKGEVKISAPAAGEICRTEDACVATIVWCCRGGCSKFVRSVWTLVGDSIVHQAVGEKENFTWGLATVRDVYLVNELGMRPPVPTAKHGFVVLLEKGSLFCCTETAAARDAIVGYMKRVVFKHFLQSNQKRASALTSLMTEESKEGKGGAPLASAKHRVPGVAHSSSRR</sequence>
<organism evidence="2 3">
    <name type="scientific">Trypanosoma cruzi</name>
    <dbReference type="NCBI Taxonomy" id="5693"/>
    <lineage>
        <taxon>Eukaryota</taxon>
        <taxon>Discoba</taxon>
        <taxon>Euglenozoa</taxon>
        <taxon>Kinetoplastea</taxon>
        <taxon>Metakinetoplastina</taxon>
        <taxon>Trypanosomatida</taxon>
        <taxon>Trypanosomatidae</taxon>
        <taxon>Trypanosoma</taxon>
        <taxon>Schizotrypanum</taxon>
    </lineage>
</organism>
<dbReference type="VEuPathDB" id="TriTrypDB:TcYC6_0016110"/>
<dbReference type="VEuPathDB" id="TriTrypDB:BCY84_01732"/>
<dbReference type="VEuPathDB" id="TriTrypDB:TCDM_01057"/>
<dbReference type="VEuPathDB" id="TriTrypDB:TCSYLVIO_007252"/>
<dbReference type="AlphaFoldDB" id="A0A2V2W222"/>
<dbReference type="VEuPathDB" id="TriTrypDB:C4B63_22g301"/>
<dbReference type="VEuPathDB" id="TriTrypDB:TCSYLVIO_002995"/>
<dbReference type="VEuPathDB" id="TriTrypDB:TcG_06988"/>
<dbReference type="VEuPathDB" id="TriTrypDB:TcCLB.511421.10"/>
<comment type="caution">
    <text evidence="2">The sequence shown here is derived from an EMBL/GenBank/DDBJ whole genome shotgun (WGS) entry which is preliminary data.</text>
</comment>
<dbReference type="VEuPathDB" id="TriTrypDB:TcCL_ESM04101"/>
<dbReference type="EMBL" id="PRFC01000191">
    <property type="protein sequence ID" value="PWV02127.1"/>
    <property type="molecule type" value="Genomic_DNA"/>
</dbReference>
<dbReference type="VEuPathDB" id="TriTrypDB:TcBrA4_0036790"/>
<dbReference type="VEuPathDB" id="TriTrypDB:Tc_MARK_1186"/>
<proteinExistence type="predicted"/>
<dbReference type="VEuPathDB" id="TriTrypDB:TcCLB.509733.140"/>
<dbReference type="VEuPathDB" id="TriTrypDB:BCY84_21748"/>
<dbReference type="VEuPathDB" id="TriTrypDB:C3747_191g54"/>
<dbReference type="VEuPathDB" id="TriTrypDB:C4B63_83g31"/>
<dbReference type="Proteomes" id="UP000246078">
    <property type="component" value="Unassembled WGS sequence"/>
</dbReference>
<dbReference type="VEuPathDB" id="TriTrypDB:ECC02_002589"/>
<feature type="region of interest" description="Disordered" evidence="1">
    <location>
        <begin position="1056"/>
        <end position="1087"/>
    </location>
</feature>
<evidence type="ECO:0000313" key="2">
    <source>
        <dbReference type="EMBL" id="PWV02127.1"/>
    </source>
</evidence>